<keyword evidence="7" id="KW-0804">Transcription</keyword>
<evidence type="ECO:0000256" key="2">
    <source>
        <dbReference type="ARBA" id="ARBA00022723"/>
    </source>
</evidence>
<evidence type="ECO:0000313" key="12">
    <source>
        <dbReference type="Proteomes" id="UP000818537"/>
    </source>
</evidence>
<evidence type="ECO:0000313" key="11">
    <source>
        <dbReference type="EMBL" id="KAF1469008.1"/>
    </source>
</evidence>
<reference evidence="11" key="1">
    <citation type="journal article" date="2019" name="Gigascience">
        <title>High-coverage genomes to elucidate the evolution of penguins.</title>
        <authorList>
            <person name="Pan H."/>
            <person name="Cole T.L."/>
            <person name="Bi X."/>
            <person name="Fang M."/>
            <person name="Zhou C."/>
            <person name="Yang Z."/>
            <person name="Ksepka D.T."/>
            <person name="Hart T."/>
            <person name="Bouzat J.L."/>
            <person name="Argilla L.S."/>
            <person name="Bertelsen M.F."/>
            <person name="Boersma P.D."/>
            <person name="Bost C.A."/>
            <person name="Cherel Y."/>
            <person name="Dann P."/>
            <person name="Fiddaman S.R."/>
            <person name="Howard P."/>
            <person name="Labuschagne K."/>
            <person name="Mattern T."/>
            <person name="Miller G."/>
            <person name="Parker P."/>
            <person name="Phillips R.A."/>
            <person name="Quillfeldt P."/>
            <person name="Ryan P.G."/>
            <person name="Taylor H."/>
            <person name="Thompson D.R."/>
            <person name="Young M.J."/>
            <person name="Ellegaard M.R."/>
            <person name="Gilbert M.T.P."/>
            <person name="Sinding M.S."/>
            <person name="Pacheco G."/>
            <person name="Shepherd L.D."/>
            <person name="Tennyson A.J.D."/>
            <person name="Grosser S."/>
            <person name="Kay E."/>
            <person name="Nupen L.J."/>
            <person name="Ellenberg U."/>
            <person name="Houston D.M."/>
            <person name="Reeve A.H."/>
            <person name="Johnson K."/>
            <person name="Masello J.F."/>
            <person name="Stracke T."/>
            <person name="McKinlay B."/>
            <person name="Borboroglu P.G."/>
            <person name="Zhang D.X."/>
            <person name="Zhang G."/>
        </authorList>
    </citation>
    <scope>NUCLEOTIDE SEQUENCE</scope>
    <source>
        <strain evidence="11">10/9/18-1</strain>
    </source>
</reference>
<proteinExistence type="predicted"/>
<dbReference type="FunFam" id="3.30.160.60:FF:001049">
    <property type="entry name" value="zinc finger protein 319"/>
    <property type="match status" value="1"/>
</dbReference>
<sequence length="76" mass="8534">FPCPNCRKAFAVASQMVEHQRVHTGERPFACAVCGKALAKSSNLKYRTLHTAERPYECPDCSMAFVQSSCLTRHRC</sequence>
<dbReference type="Pfam" id="PF00096">
    <property type="entry name" value="zf-C2H2"/>
    <property type="match status" value="2"/>
</dbReference>
<evidence type="ECO:0000259" key="10">
    <source>
        <dbReference type="PROSITE" id="PS50157"/>
    </source>
</evidence>
<comment type="subcellular location">
    <subcellularLocation>
        <location evidence="1">Nucleus</location>
    </subcellularLocation>
</comment>
<dbReference type="EMBL" id="VULB01015700">
    <property type="protein sequence ID" value="KAF1469008.1"/>
    <property type="molecule type" value="Genomic_DNA"/>
</dbReference>
<keyword evidence="6" id="KW-0805">Transcription regulation</keyword>
<feature type="domain" description="C2H2-type" evidence="10">
    <location>
        <begin position="29"/>
        <end position="55"/>
    </location>
</feature>
<feature type="domain" description="C2H2-type" evidence="10">
    <location>
        <begin position="1"/>
        <end position="28"/>
    </location>
</feature>
<evidence type="ECO:0000256" key="9">
    <source>
        <dbReference type="PROSITE-ProRule" id="PRU00042"/>
    </source>
</evidence>
<keyword evidence="4 9" id="KW-0863">Zinc-finger</keyword>
<dbReference type="SUPFAM" id="SSF57667">
    <property type="entry name" value="beta-beta-alpha zinc fingers"/>
    <property type="match status" value="2"/>
</dbReference>
<keyword evidence="5" id="KW-0862">Zinc</keyword>
<dbReference type="InterPro" id="IPR036236">
    <property type="entry name" value="Znf_C2H2_sf"/>
</dbReference>
<evidence type="ECO:0000256" key="1">
    <source>
        <dbReference type="ARBA" id="ARBA00004123"/>
    </source>
</evidence>
<dbReference type="PROSITE" id="PS50157">
    <property type="entry name" value="ZINC_FINGER_C2H2_2"/>
    <property type="match status" value="3"/>
</dbReference>
<dbReference type="FunFam" id="3.30.160.60:FF:000060">
    <property type="entry name" value="zinc finger protein 436"/>
    <property type="match status" value="1"/>
</dbReference>
<dbReference type="PROSITE" id="PS00028">
    <property type="entry name" value="ZINC_FINGER_C2H2_1"/>
    <property type="match status" value="1"/>
</dbReference>
<dbReference type="GO" id="GO:0005634">
    <property type="term" value="C:nucleus"/>
    <property type="evidence" value="ECO:0007669"/>
    <property type="project" value="UniProtKB-SubCell"/>
</dbReference>
<dbReference type="GO" id="GO:0008270">
    <property type="term" value="F:zinc ion binding"/>
    <property type="evidence" value="ECO:0007669"/>
    <property type="project" value="UniProtKB-KW"/>
</dbReference>
<comment type="caution">
    <text evidence="11">The sequence shown here is derived from an EMBL/GenBank/DDBJ whole genome shotgun (WGS) entry which is preliminary data.</text>
</comment>
<feature type="domain" description="C2H2-type" evidence="10">
    <location>
        <begin position="56"/>
        <end position="76"/>
    </location>
</feature>
<dbReference type="GO" id="GO:0000981">
    <property type="term" value="F:DNA-binding transcription factor activity, RNA polymerase II-specific"/>
    <property type="evidence" value="ECO:0007669"/>
    <property type="project" value="TreeGrafter"/>
</dbReference>
<dbReference type="Proteomes" id="UP000818537">
    <property type="component" value="Unassembled WGS sequence"/>
</dbReference>
<keyword evidence="8" id="KW-0539">Nucleus</keyword>
<feature type="non-terminal residue" evidence="11">
    <location>
        <position position="1"/>
    </location>
</feature>
<keyword evidence="2" id="KW-0479">Metal-binding</keyword>
<keyword evidence="3" id="KW-0677">Repeat</keyword>
<dbReference type="SMART" id="SM00355">
    <property type="entry name" value="ZnF_C2H2"/>
    <property type="match status" value="2"/>
</dbReference>
<dbReference type="InterPro" id="IPR013087">
    <property type="entry name" value="Znf_C2H2_type"/>
</dbReference>
<dbReference type="Gene3D" id="3.30.160.60">
    <property type="entry name" value="Classic Zinc Finger"/>
    <property type="match status" value="3"/>
</dbReference>
<evidence type="ECO:0000256" key="8">
    <source>
        <dbReference type="ARBA" id="ARBA00023242"/>
    </source>
</evidence>
<dbReference type="PANTHER" id="PTHR23226:SF248">
    <property type="entry name" value="ZINC FINGER PROTEIN 648"/>
    <property type="match status" value="1"/>
</dbReference>
<evidence type="ECO:0000256" key="5">
    <source>
        <dbReference type="ARBA" id="ARBA00022833"/>
    </source>
</evidence>
<evidence type="ECO:0000256" key="6">
    <source>
        <dbReference type="ARBA" id="ARBA00023015"/>
    </source>
</evidence>
<dbReference type="FunFam" id="3.30.160.60:FF:000086">
    <property type="entry name" value="transcription factor E4F1 isoform X1"/>
    <property type="match status" value="1"/>
</dbReference>
<accession>A0A8S9E365</accession>
<dbReference type="AlphaFoldDB" id="A0A8S9E365"/>
<evidence type="ECO:0000256" key="4">
    <source>
        <dbReference type="ARBA" id="ARBA00022771"/>
    </source>
</evidence>
<evidence type="ECO:0000256" key="3">
    <source>
        <dbReference type="ARBA" id="ARBA00022737"/>
    </source>
</evidence>
<dbReference type="PANTHER" id="PTHR23226">
    <property type="entry name" value="ZINC FINGER AND SCAN DOMAIN-CONTAINING"/>
    <property type="match status" value="1"/>
</dbReference>
<organism evidence="11 12">
    <name type="scientific">Eudyptula minor novaehollandiae</name>
    <name type="common">Australian little penguin</name>
    <dbReference type="NCBI Taxonomy" id="2052820"/>
    <lineage>
        <taxon>Eukaryota</taxon>
        <taxon>Metazoa</taxon>
        <taxon>Chordata</taxon>
        <taxon>Craniata</taxon>
        <taxon>Vertebrata</taxon>
        <taxon>Euteleostomi</taxon>
        <taxon>Archelosauria</taxon>
        <taxon>Archosauria</taxon>
        <taxon>Dinosauria</taxon>
        <taxon>Saurischia</taxon>
        <taxon>Theropoda</taxon>
        <taxon>Coelurosauria</taxon>
        <taxon>Aves</taxon>
        <taxon>Neognathae</taxon>
        <taxon>Neoaves</taxon>
        <taxon>Aequornithes</taxon>
        <taxon>Sphenisciformes</taxon>
        <taxon>Spheniscidae</taxon>
        <taxon>Eudyptula</taxon>
    </lineage>
</organism>
<dbReference type="GO" id="GO:0000978">
    <property type="term" value="F:RNA polymerase II cis-regulatory region sequence-specific DNA binding"/>
    <property type="evidence" value="ECO:0007669"/>
    <property type="project" value="TreeGrafter"/>
</dbReference>
<protein>
    <recommendedName>
        <fullName evidence="10">C2H2-type domain-containing protein</fullName>
    </recommendedName>
</protein>
<gene>
    <name evidence="11" type="ORF">FQV18_0009970</name>
</gene>
<feature type="non-terminal residue" evidence="11">
    <location>
        <position position="76"/>
    </location>
</feature>
<name>A0A8S9E365_EUDMI</name>
<evidence type="ECO:0000256" key="7">
    <source>
        <dbReference type="ARBA" id="ARBA00023163"/>
    </source>
</evidence>